<dbReference type="EMBL" id="ML994708">
    <property type="protein sequence ID" value="KAF2176490.1"/>
    <property type="molecule type" value="Genomic_DNA"/>
</dbReference>
<evidence type="ECO:0000313" key="2">
    <source>
        <dbReference type="EMBL" id="KAF2176490.1"/>
    </source>
</evidence>
<keyword evidence="1" id="KW-0812">Transmembrane</keyword>
<organism evidence="2 3">
    <name type="scientific">Zopfia rhizophila CBS 207.26</name>
    <dbReference type="NCBI Taxonomy" id="1314779"/>
    <lineage>
        <taxon>Eukaryota</taxon>
        <taxon>Fungi</taxon>
        <taxon>Dikarya</taxon>
        <taxon>Ascomycota</taxon>
        <taxon>Pezizomycotina</taxon>
        <taxon>Dothideomycetes</taxon>
        <taxon>Dothideomycetes incertae sedis</taxon>
        <taxon>Zopfiaceae</taxon>
        <taxon>Zopfia</taxon>
    </lineage>
</organism>
<evidence type="ECO:0000313" key="3">
    <source>
        <dbReference type="Proteomes" id="UP000800200"/>
    </source>
</evidence>
<protein>
    <submittedName>
        <fullName evidence="2">Uncharacterized protein</fullName>
    </submittedName>
</protein>
<feature type="transmembrane region" description="Helical" evidence="1">
    <location>
        <begin position="49"/>
        <end position="73"/>
    </location>
</feature>
<sequence length="176" mass="19271">PNLHPIVPAIQLSSAAAGVWTLSGPGVILAALVFRLERAPEITQAFTDFFWITTFAPWPTFMTQGFAWAYAVLSDPRPNPSIPKIFALVNIIVPIAFTPAIAMHVPKTGPVAWNGALSYWIPGAAFVLQLLIDSFCLANVVRIELAEGKYFTDIYTDTFSREEKETPDQNGLHANA</sequence>
<accession>A0A6A6DER3</accession>
<feature type="transmembrane region" description="Helical" evidence="1">
    <location>
        <begin position="85"/>
        <end position="105"/>
    </location>
</feature>
<feature type="transmembrane region" description="Helical" evidence="1">
    <location>
        <begin position="117"/>
        <end position="141"/>
    </location>
</feature>
<keyword evidence="3" id="KW-1185">Reference proteome</keyword>
<evidence type="ECO:0000256" key="1">
    <source>
        <dbReference type="SAM" id="Phobius"/>
    </source>
</evidence>
<dbReference type="Proteomes" id="UP000800200">
    <property type="component" value="Unassembled WGS sequence"/>
</dbReference>
<keyword evidence="1" id="KW-1133">Transmembrane helix</keyword>
<gene>
    <name evidence="2" type="ORF">K469DRAFT_607176</name>
</gene>
<reference evidence="2" key="1">
    <citation type="journal article" date="2020" name="Stud. Mycol.">
        <title>101 Dothideomycetes genomes: a test case for predicting lifestyles and emergence of pathogens.</title>
        <authorList>
            <person name="Haridas S."/>
            <person name="Albert R."/>
            <person name="Binder M."/>
            <person name="Bloem J."/>
            <person name="Labutti K."/>
            <person name="Salamov A."/>
            <person name="Andreopoulos B."/>
            <person name="Baker S."/>
            <person name="Barry K."/>
            <person name="Bills G."/>
            <person name="Bluhm B."/>
            <person name="Cannon C."/>
            <person name="Castanera R."/>
            <person name="Culley D."/>
            <person name="Daum C."/>
            <person name="Ezra D."/>
            <person name="Gonzalez J."/>
            <person name="Henrissat B."/>
            <person name="Kuo A."/>
            <person name="Liang C."/>
            <person name="Lipzen A."/>
            <person name="Lutzoni F."/>
            <person name="Magnuson J."/>
            <person name="Mondo S."/>
            <person name="Nolan M."/>
            <person name="Ohm R."/>
            <person name="Pangilinan J."/>
            <person name="Park H.-J."/>
            <person name="Ramirez L."/>
            <person name="Alfaro M."/>
            <person name="Sun H."/>
            <person name="Tritt A."/>
            <person name="Yoshinaga Y."/>
            <person name="Zwiers L.-H."/>
            <person name="Turgeon B."/>
            <person name="Goodwin S."/>
            <person name="Spatafora J."/>
            <person name="Crous P."/>
            <person name="Grigoriev I."/>
        </authorList>
    </citation>
    <scope>NUCLEOTIDE SEQUENCE</scope>
    <source>
        <strain evidence="2">CBS 207.26</strain>
    </source>
</reference>
<proteinExistence type="predicted"/>
<dbReference type="AlphaFoldDB" id="A0A6A6DER3"/>
<keyword evidence="1" id="KW-0472">Membrane</keyword>
<dbReference type="OrthoDB" id="3449024at2759"/>
<feature type="transmembrane region" description="Helical" evidence="1">
    <location>
        <begin position="12"/>
        <end position="34"/>
    </location>
</feature>
<feature type="non-terminal residue" evidence="2">
    <location>
        <position position="1"/>
    </location>
</feature>
<name>A0A6A6DER3_9PEZI</name>